<feature type="transmembrane region" description="Helical" evidence="6">
    <location>
        <begin position="43"/>
        <end position="60"/>
    </location>
</feature>
<dbReference type="SUPFAM" id="SSF103473">
    <property type="entry name" value="MFS general substrate transporter"/>
    <property type="match status" value="1"/>
</dbReference>
<keyword evidence="8" id="KW-1185">Reference proteome</keyword>
<organism evidence="7 8">
    <name type="scientific">Flammeovirga pacifica</name>
    <dbReference type="NCBI Taxonomy" id="915059"/>
    <lineage>
        <taxon>Bacteria</taxon>
        <taxon>Pseudomonadati</taxon>
        <taxon>Bacteroidota</taxon>
        <taxon>Cytophagia</taxon>
        <taxon>Cytophagales</taxon>
        <taxon>Flammeovirgaceae</taxon>
        <taxon>Flammeovirga</taxon>
    </lineage>
</organism>
<proteinExistence type="predicted"/>
<feature type="transmembrane region" description="Helical" evidence="6">
    <location>
        <begin position="98"/>
        <end position="118"/>
    </location>
</feature>
<reference evidence="7 8" key="1">
    <citation type="journal article" date="2012" name="Int. J. Syst. Evol. Microbiol.">
        <title>Flammeovirga pacifica sp. nov., isolated from deep-sea sediment.</title>
        <authorList>
            <person name="Xu H."/>
            <person name="Fu Y."/>
            <person name="Yang N."/>
            <person name="Ding Z."/>
            <person name="Lai Q."/>
            <person name="Zeng R."/>
        </authorList>
    </citation>
    <scope>NUCLEOTIDE SEQUENCE [LARGE SCALE GENOMIC DNA]</scope>
    <source>
        <strain evidence="8">DSM 24597 / LMG 26175 / WPAGA1</strain>
    </source>
</reference>
<feature type="transmembrane region" description="Helical" evidence="6">
    <location>
        <begin position="240"/>
        <end position="260"/>
    </location>
</feature>
<keyword evidence="5 6" id="KW-0472">Membrane</keyword>
<keyword evidence="2" id="KW-0813">Transport</keyword>
<feature type="transmembrane region" description="Helical" evidence="6">
    <location>
        <begin position="12"/>
        <end position="31"/>
    </location>
</feature>
<keyword evidence="3 6" id="KW-0812">Transmembrane</keyword>
<dbReference type="RefSeq" id="WP_044228282.1">
    <property type="nucleotide sequence ID" value="NZ_JRYR02000001.1"/>
</dbReference>
<evidence type="ECO:0000256" key="3">
    <source>
        <dbReference type="ARBA" id="ARBA00022692"/>
    </source>
</evidence>
<comment type="subcellular location">
    <subcellularLocation>
        <location evidence="1">Membrane</location>
        <topology evidence="1">Multi-pass membrane protein</topology>
    </subcellularLocation>
</comment>
<feature type="transmembrane region" description="Helical" evidence="6">
    <location>
        <begin position="72"/>
        <end position="92"/>
    </location>
</feature>
<dbReference type="InterPro" id="IPR004752">
    <property type="entry name" value="AmpG_permease/AT-1"/>
</dbReference>
<feature type="transmembrane region" description="Helical" evidence="6">
    <location>
        <begin position="445"/>
        <end position="464"/>
    </location>
</feature>
<feature type="transmembrane region" description="Helical" evidence="6">
    <location>
        <begin position="354"/>
        <end position="375"/>
    </location>
</feature>
<evidence type="ECO:0000256" key="1">
    <source>
        <dbReference type="ARBA" id="ARBA00004141"/>
    </source>
</evidence>
<gene>
    <name evidence="7" type="ORF">NH26_15670</name>
</gene>
<evidence type="ECO:0000313" key="8">
    <source>
        <dbReference type="Proteomes" id="UP000179797"/>
    </source>
</evidence>
<feature type="transmembrane region" description="Helical" evidence="6">
    <location>
        <begin position="174"/>
        <end position="194"/>
    </location>
</feature>
<dbReference type="InterPro" id="IPR011701">
    <property type="entry name" value="MFS"/>
</dbReference>
<dbReference type="Pfam" id="PF07690">
    <property type="entry name" value="MFS_1"/>
    <property type="match status" value="1"/>
</dbReference>
<feature type="transmembrane region" description="Helical" evidence="6">
    <location>
        <begin position="324"/>
        <end position="347"/>
    </location>
</feature>
<comment type="caution">
    <text evidence="7">The sequence shown here is derived from an EMBL/GenBank/DDBJ whole genome shotgun (WGS) entry which is preliminary data.</text>
</comment>
<dbReference type="InterPro" id="IPR036259">
    <property type="entry name" value="MFS_trans_sf"/>
</dbReference>
<evidence type="ECO:0000256" key="6">
    <source>
        <dbReference type="SAM" id="Phobius"/>
    </source>
</evidence>
<feature type="transmembrane region" description="Helical" evidence="6">
    <location>
        <begin position="281"/>
        <end position="304"/>
    </location>
</feature>
<dbReference type="GO" id="GO:0016020">
    <property type="term" value="C:membrane"/>
    <property type="evidence" value="ECO:0007669"/>
    <property type="project" value="UniProtKB-SubCell"/>
</dbReference>
<evidence type="ECO:0008006" key="9">
    <source>
        <dbReference type="Google" id="ProtNLM"/>
    </source>
</evidence>
<dbReference type="EMBL" id="JRYR02000001">
    <property type="protein sequence ID" value="OHX67686.1"/>
    <property type="molecule type" value="Genomic_DNA"/>
</dbReference>
<evidence type="ECO:0000256" key="4">
    <source>
        <dbReference type="ARBA" id="ARBA00022989"/>
    </source>
</evidence>
<evidence type="ECO:0000256" key="2">
    <source>
        <dbReference type="ARBA" id="ARBA00022448"/>
    </source>
</evidence>
<dbReference type="OrthoDB" id="9787815at2"/>
<evidence type="ECO:0000256" key="5">
    <source>
        <dbReference type="ARBA" id="ARBA00023136"/>
    </source>
</evidence>
<dbReference type="GO" id="GO:0022857">
    <property type="term" value="F:transmembrane transporter activity"/>
    <property type="evidence" value="ECO:0007669"/>
    <property type="project" value="InterPro"/>
</dbReference>
<dbReference type="STRING" id="915059.NH26_15670"/>
<keyword evidence="4 6" id="KW-1133">Transmembrane helix</keyword>
<dbReference type="PANTHER" id="PTHR12778">
    <property type="entry name" value="SOLUTE CARRIER FAMILY 33 ACETYL-COA TRANSPORTER -RELATED"/>
    <property type="match status" value="1"/>
</dbReference>
<name>A0A1S1Z323_FLAPC</name>
<feature type="transmembrane region" description="Helical" evidence="6">
    <location>
        <begin position="418"/>
        <end position="439"/>
    </location>
</feature>
<dbReference type="AlphaFoldDB" id="A0A1S1Z323"/>
<sequence length="478" mass="53936">MNKNKTPWTWLPSLYFIEGLPYTIVMIVSVIMYKNLNVPNSEIALYTSWLYLPWVIKPFWSPVIDALKTKKWWIFTMQLIIGGGFAAVSLTLPMSEFFQYSLAALWLVAFTSATNDIATDGFYMIALKEDEQSLFVGIRSIFYRIAMWTGQGAIVVLSGWLFEYYGDYKMAWGNIFLGLGIGMVLFSIYHKWILPNVEVSRSPEEIKKGIKEGSLMMLILAFIALLGISINYYFEIAYPTVTFLLLGLIAIVFLVVKFKKSTIDHQQTKQSPLQTFFNKKGLASMVGFILLYRLGEAQLVKIAYPFLLEERNNGGIGLDNEMLGFLYGSIGLGCLVIGGVLGGIAIYKKGLKFWLIPMLLSINLPNLGYWLLASFQPENTFAVGTVIAIEQFFYGFGFTALMMYMLYISQGEYKTAHYAICTGFMALGMMIPGMVSGFIQELIGYSNFFFIVVLSGVPGLIWAFKLNIDPEFGIKKEE</sequence>
<evidence type="ECO:0000313" key="7">
    <source>
        <dbReference type="EMBL" id="OHX67686.1"/>
    </source>
</evidence>
<dbReference type="Gene3D" id="1.20.1250.20">
    <property type="entry name" value="MFS general substrate transporter like domains"/>
    <property type="match status" value="2"/>
</dbReference>
<protein>
    <recommendedName>
        <fullName evidence="9">MFS transporter</fullName>
    </recommendedName>
</protein>
<dbReference type="PANTHER" id="PTHR12778:SF10">
    <property type="entry name" value="MAJOR FACILITATOR SUPERFAMILY DOMAIN-CONTAINING PROTEIN 3"/>
    <property type="match status" value="1"/>
</dbReference>
<feature type="transmembrane region" description="Helical" evidence="6">
    <location>
        <begin position="215"/>
        <end position="234"/>
    </location>
</feature>
<accession>A0A1S1Z323</accession>
<feature type="transmembrane region" description="Helical" evidence="6">
    <location>
        <begin position="141"/>
        <end position="162"/>
    </location>
</feature>
<feature type="transmembrane region" description="Helical" evidence="6">
    <location>
        <begin position="381"/>
        <end position="406"/>
    </location>
</feature>
<dbReference type="Proteomes" id="UP000179797">
    <property type="component" value="Unassembled WGS sequence"/>
</dbReference>